<dbReference type="PANTHER" id="PTHR43861">
    <property type="entry name" value="TRANS-ACONITATE 2-METHYLTRANSFERASE-RELATED"/>
    <property type="match status" value="1"/>
</dbReference>
<organism evidence="1 2">
    <name type="scientific">Pseudozyma antarctica</name>
    <name type="common">Yeast</name>
    <name type="synonym">Candida antarctica</name>
    <dbReference type="NCBI Taxonomy" id="84753"/>
    <lineage>
        <taxon>Eukaryota</taxon>
        <taxon>Fungi</taxon>
        <taxon>Dikarya</taxon>
        <taxon>Basidiomycota</taxon>
        <taxon>Ustilaginomycotina</taxon>
        <taxon>Ustilaginomycetes</taxon>
        <taxon>Ustilaginales</taxon>
        <taxon>Ustilaginaceae</taxon>
        <taxon>Moesziomyces</taxon>
    </lineage>
</organism>
<dbReference type="EMBL" id="DF830084">
    <property type="protein sequence ID" value="GAK67253.1"/>
    <property type="molecule type" value="Genomic_DNA"/>
</dbReference>
<sequence>MSISTPNYSSGNDRFGAEAATWDSQPEVVESSRLCLDAVLRHSDHFPSLSSSSVLEIGCGTGLLTVPLAQHVGSILALDTAQGMIDMLSAKLSSNAIQHKVSAKVKLLESADDPVLEAKKFDVALSHLVFHHVPNMQQLVDVMFGTLNKGGRIWISDFEDDGPQAEAFHPKAKHAGVERHGLKRDEMHNILTNAGFTNVEVFESFQMQKKVESGQTQSFPFLAITGIRP</sequence>
<dbReference type="Pfam" id="PF13489">
    <property type="entry name" value="Methyltransf_23"/>
    <property type="match status" value="1"/>
</dbReference>
<dbReference type="RefSeq" id="XP_014654540.1">
    <property type="nucleotide sequence ID" value="XM_014799054.1"/>
</dbReference>
<evidence type="ECO:0000313" key="1">
    <source>
        <dbReference type="EMBL" id="GAK67253.1"/>
    </source>
</evidence>
<keyword evidence="1" id="KW-0489">Methyltransferase</keyword>
<dbReference type="HOGENOM" id="CLU_037990_1_2_1"/>
<gene>
    <name evidence="1" type="ORF">PAN0_017c5480</name>
</gene>
<dbReference type="PANTHER" id="PTHR43861:SF3">
    <property type="entry name" value="PUTATIVE (AFU_ORTHOLOGUE AFUA_2G14390)-RELATED"/>
    <property type="match status" value="1"/>
</dbReference>
<dbReference type="OrthoDB" id="3647at2759"/>
<reference evidence="2" key="1">
    <citation type="journal article" date="2014" name="Genome Announc.">
        <title>Draft Genome Sequence of the Yeast Pseudozyma antarctica Type Strain JCM10317, a Producer of the Glycolipid Biosurfactants, Mannosylerythritol Lipids.</title>
        <authorList>
            <person name="Saika A."/>
            <person name="Koike H."/>
            <person name="Hori T."/>
            <person name="Fukuoka T."/>
            <person name="Sato S."/>
            <person name="Habe H."/>
            <person name="Kitamoto D."/>
            <person name="Morita T."/>
        </authorList>
    </citation>
    <scope>NUCLEOTIDE SEQUENCE [LARGE SCALE GENOMIC DNA]</scope>
    <source>
        <strain evidence="2">JCM 10317</strain>
    </source>
</reference>
<dbReference type="InterPro" id="IPR029063">
    <property type="entry name" value="SAM-dependent_MTases_sf"/>
</dbReference>
<dbReference type="GO" id="GO:0032259">
    <property type="term" value="P:methylation"/>
    <property type="evidence" value="ECO:0007669"/>
    <property type="project" value="UniProtKB-KW"/>
</dbReference>
<dbReference type="GeneID" id="26306260"/>
<proteinExistence type="predicted"/>
<dbReference type="GO" id="GO:0008168">
    <property type="term" value="F:methyltransferase activity"/>
    <property type="evidence" value="ECO:0007669"/>
    <property type="project" value="UniProtKB-KW"/>
</dbReference>
<protein>
    <submittedName>
        <fullName evidence="1">S-adenosyl-L-methionine-dependent methyltransferase</fullName>
    </submittedName>
</protein>
<dbReference type="CDD" id="cd02440">
    <property type="entry name" value="AdoMet_MTases"/>
    <property type="match status" value="1"/>
</dbReference>
<keyword evidence="1" id="KW-0808">Transferase</keyword>
<name>A0A081CKQ7_PSEA2</name>
<evidence type="ECO:0000313" key="2">
    <source>
        <dbReference type="Proteomes" id="UP000053758"/>
    </source>
</evidence>
<dbReference type="SUPFAM" id="SSF53335">
    <property type="entry name" value="S-adenosyl-L-methionine-dependent methyltransferases"/>
    <property type="match status" value="1"/>
</dbReference>
<dbReference type="Proteomes" id="UP000053758">
    <property type="component" value="Unassembled WGS sequence"/>
</dbReference>
<accession>A0A081CKQ7</accession>
<keyword evidence="2" id="KW-1185">Reference proteome</keyword>
<dbReference type="Gene3D" id="3.40.50.150">
    <property type="entry name" value="Vaccinia Virus protein VP39"/>
    <property type="match status" value="1"/>
</dbReference>
<dbReference type="AlphaFoldDB" id="A0A081CKQ7"/>